<accession>A0A5M3Q663</accession>
<evidence type="ECO:0000313" key="1">
    <source>
        <dbReference type="EMBL" id="GBO90591.1"/>
    </source>
</evidence>
<gene>
    <name evidence="1" type="ORF">MSSD14B_42590</name>
</gene>
<dbReference type="Proteomes" id="UP000387223">
    <property type="component" value="Unassembled WGS sequence"/>
</dbReference>
<comment type="caution">
    <text evidence="1">The sequence shown here is derived from an EMBL/GenBank/DDBJ whole genome shotgun (WGS) entry which is preliminary data.</text>
</comment>
<dbReference type="EMBL" id="BGZI01000057">
    <property type="protein sequence ID" value="GBO90591.1"/>
    <property type="molecule type" value="Genomic_DNA"/>
</dbReference>
<reference evidence="1 2" key="1">
    <citation type="journal article" date="2019" name="J. Gen. Appl. Microbiol.">
        <title>Aerobic degradation of cis-dichloroethene by the marine bacterium Marinobacter salsuginis strain 5N-3.</title>
        <authorList>
            <person name="Inoue Y."/>
            <person name="Fukunaga Y."/>
            <person name="Katsumata H."/>
            <person name="Ohji S."/>
            <person name="Hosoyama A."/>
            <person name="Mori K."/>
            <person name="Ando K."/>
        </authorList>
    </citation>
    <scope>NUCLEOTIDE SEQUENCE [LARGE SCALE GENOMIC DNA]</scope>
    <source>
        <strain evidence="1 2">NBRC 109114</strain>
    </source>
</reference>
<sequence>MPNWLLITLAKGDAYCAQARRNQRISDTQWSEFGQIDKFALRSDH</sequence>
<dbReference type="AlphaFoldDB" id="A0A5M3Q663"/>
<proteinExistence type="predicted"/>
<protein>
    <submittedName>
        <fullName evidence="1">Uncharacterized protein</fullName>
    </submittedName>
</protein>
<evidence type="ECO:0000313" key="2">
    <source>
        <dbReference type="Proteomes" id="UP000387223"/>
    </source>
</evidence>
<name>A0A5M3Q663_9GAMM</name>
<organism evidence="1 2">
    <name type="scientific">Marinobacter salsuginis</name>
    <dbReference type="NCBI Taxonomy" id="418719"/>
    <lineage>
        <taxon>Bacteria</taxon>
        <taxon>Pseudomonadati</taxon>
        <taxon>Pseudomonadota</taxon>
        <taxon>Gammaproteobacteria</taxon>
        <taxon>Pseudomonadales</taxon>
        <taxon>Marinobacteraceae</taxon>
        <taxon>Marinobacter</taxon>
    </lineage>
</organism>